<dbReference type="GeneID" id="39990669"/>
<feature type="non-terminal residue" evidence="2">
    <location>
        <position position="69"/>
    </location>
</feature>
<organism evidence="2 3">
    <name type="scientific">Trypanosoma theileri</name>
    <dbReference type="NCBI Taxonomy" id="67003"/>
    <lineage>
        <taxon>Eukaryota</taxon>
        <taxon>Discoba</taxon>
        <taxon>Euglenozoa</taxon>
        <taxon>Kinetoplastea</taxon>
        <taxon>Metakinetoplastina</taxon>
        <taxon>Trypanosomatida</taxon>
        <taxon>Trypanosomatidae</taxon>
        <taxon>Trypanosoma</taxon>
    </lineage>
</organism>
<comment type="caution">
    <text evidence="2">The sequence shown here is derived from an EMBL/GenBank/DDBJ whole genome shotgun (WGS) entry which is preliminary data.</text>
</comment>
<feature type="compositionally biased region" description="Low complexity" evidence="1">
    <location>
        <begin position="1"/>
        <end position="15"/>
    </location>
</feature>
<reference evidence="2 3" key="1">
    <citation type="submission" date="2017-03" db="EMBL/GenBank/DDBJ databases">
        <title>An alternative strategy for trypanosome survival in the mammalian bloodstream revealed through genome and transcriptome analysis of the ubiquitous bovine parasite Trypanosoma (Megatrypanum) theileri.</title>
        <authorList>
            <person name="Kelly S."/>
            <person name="Ivens A."/>
            <person name="Mott A."/>
            <person name="O'Neill E."/>
            <person name="Emms D."/>
            <person name="Macleod O."/>
            <person name="Voorheis P."/>
            <person name="Matthews J."/>
            <person name="Matthews K."/>
            <person name="Carrington M."/>
        </authorList>
    </citation>
    <scope>NUCLEOTIDE SEQUENCE [LARGE SCALE GENOMIC DNA]</scope>
    <source>
        <strain evidence="2">Edinburgh</strain>
    </source>
</reference>
<feature type="non-terminal residue" evidence="2">
    <location>
        <position position="1"/>
    </location>
</feature>
<name>A0A1X0NGF8_9TRYP</name>
<dbReference type="EMBL" id="NBCO01000058">
    <property type="protein sequence ID" value="ORC83757.1"/>
    <property type="molecule type" value="Genomic_DNA"/>
</dbReference>
<dbReference type="Proteomes" id="UP000192257">
    <property type="component" value="Unassembled WGS sequence"/>
</dbReference>
<gene>
    <name evidence="2" type="ORF">TM35_000581200</name>
</gene>
<evidence type="ECO:0000313" key="3">
    <source>
        <dbReference type="Proteomes" id="UP000192257"/>
    </source>
</evidence>
<feature type="compositionally biased region" description="Basic and acidic residues" evidence="1">
    <location>
        <begin position="16"/>
        <end position="35"/>
    </location>
</feature>
<dbReference type="RefSeq" id="XP_028877823.1">
    <property type="nucleotide sequence ID" value="XM_029030889.1"/>
</dbReference>
<evidence type="ECO:0000256" key="1">
    <source>
        <dbReference type="SAM" id="MobiDB-lite"/>
    </source>
</evidence>
<accession>A0A1X0NGF8</accession>
<sequence length="69" mass="7089">VESAGRSQESQQQQESRQDPVRSGEAKPGVKDNSNKEGSPQQPQQTGDTSNDSSAVNTSAASGEGTGAQ</sequence>
<dbReference type="AlphaFoldDB" id="A0A1X0NGF8"/>
<feature type="region of interest" description="Disordered" evidence="1">
    <location>
        <begin position="1"/>
        <end position="69"/>
    </location>
</feature>
<dbReference type="VEuPathDB" id="TriTrypDB:TM35_000581200"/>
<proteinExistence type="predicted"/>
<protein>
    <submittedName>
        <fullName evidence="2">Uncharacterized protein</fullName>
    </submittedName>
</protein>
<evidence type="ECO:0000313" key="2">
    <source>
        <dbReference type="EMBL" id="ORC83757.1"/>
    </source>
</evidence>
<keyword evidence="3" id="KW-1185">Reference proteome</keyword>
<feature type="compositionally biased region" description="Polar residues" evidence="1">
    <location>
        <begin position="36"/>
        <end position="61"/>
    </location>
</feature>